<sequence length="438" mass="48755">MSAHAWTDLPSQVESAIPKVNDIANKDGQLKAFTTTNAIDSATTWGVKSHGSDSAILCTVKRGSAELRTGSSKDALFCLVAQPEQWQEFFKQTPVAPYQSFWVLTLEQNIKQEGISVEGDEQAFATWTQVWRRVLELLHDALVGETPAEAEPERDDDAIVGRYAYITAPVWGRCKCFYEQSGAGSQEILFLHTAGSDSRQYHGVMNDERMLEKCHMTAIDLPAHGRSFPYEGYWPGNHTNTEDSYVGFIAAAIKKLGLKNAIVCGASMAGQVCLAVATRSKEVGAMGTIPMQGCDYLTMERQWHDRSPHTNQALYNPEWIYGMMSPTAPIVNRQLVWHMYSAQAYGIFHGDLDFYFGGWDGRDRMKDIDTKSCPVYMLTGEYDWSNTPAMSQATCDKIPGGKHMPMKGLGHFPATENPKVFVGYLLEAIDHIQKTHQG</sequence>
<reference evidence="1" key="1">
    <citation type="submission" date="2023-07" db="EMBL/GenBank/DDBJ databases">
        <title>Black Yeasts Isolated from many extreme environments.</title>
        <authorList>
            <person name="Coleine C."/>
            <person name="Stajich J.E."/>
            <person name="Selbmann L."/>
        </authorList>
    </citation>
    <scope>NUCLEOTIDE SEQUENCE</scope>
    <source>
        <strain evidence="1">CCFEE 5714</strain>
    </source>
</reference>
<protein>
    <submittedName>
        <fullName evidence="1">Uncharacterized protein</fullName>
    </submittedName>
</protein>
<gene>
    <name evidence="1" type="ORF">LTR37_019845</name>
</gene>
<proteinExistence type="predicted"/>
<name>A0ACC3MG19_9PEZI</name>
<comment type="caution">
    <text evidence="1">The sequence shown here is derived from an EMBL/GenBank/DDBJ whole genome shotgun (WGS) entry which is preliminary data.</text>
</comment>
<evidence type="ECO:0000313" key="2">
    <source>
        <dbReference type="Proteomes" id="UP001281147"/>
    </source>
</evidence>
<accession>A0ACC3MG19</accession>
<dbReference type="Proteomes" id="UP001281147">
    <property type="component" value="Unassembled WGS sequence"/>
</dbReference>
<organism evidence="1 2">
    <name type="scientific">Vermiconidia calcicola</name>
    <dbReference type="NCBI Taxonomy" id="1690605"/>
    <lineage>
        <taxon>Eukaryota</taxon>
        <taxon>Fungi</taxon>
        <taxon>Dikarya</taxon>
        <taxon>Ascomycota</taxon>
        <taxon>Pezizomycotina</taxon>
        <taxon>Dothideomycetes</taxon>
        <taxon>Dothideomycetidae</taxon>
        <taxon>Mycosphaerellales</taxon>
        <taxon>Extremaceae</taxon>
        <taxon>Vermiconidia</taxon>
    </lineage>
</organism>
<dbReference type="EMBL" id="JAUTXU010000321">
    <property type="protein sequence ID" value="KAK3686414.1"/>
    <property type="molecule type" value="Genomic_DNA"/>
</dbReference>
<evidence type="ECO:0000313" key="1">
    <source>
        <dbReference type="EMBL" id="KAK3686414.1"/>
    </source>
</evidence>
<keyword evidence="2" id="KW-1185">Reference proteome</keyword>